<evidence type="ECO:0000256" key="4">
    <source>
        <dbReference type="ARBA" id="ARBA00023136"/>
    </source>
</evidence>
<evidence type="ECO:0000256" key="6">
    <source>
        <dbReference type="RuleBase" id="RU361157"/>
    </source>
</evidence>
<organism evidence="8 9">
    <name type="scientific">Nocardia stercoris</name>
    <dbReference type="NCBI Taxonomy" id="2483361"/>
    <lineage>
        <taxon>Bacteria</taxon>
        <taxon>Bacillati</taxon>
        <taxon>Actinomycetota</taxon>
        <taxon>Actinomycetes</taxon>
        <taxon>Mycobacteriales</taxon>
        <taxon>Nocardiaceae</taxon>
        <taxon>Nocardia</taxon>
    </lineage>
</organism>
<feature type="transmembrane region" description="Helical" evidence="6">
    <location>
        <begin position="146"/>
        <end position="165"/>
    </location>
</feature>
<feature type="transmembrane region" description="Helical" evidence="6">
    <location>
        <begin position="258"/>
        <end position="277"/>
    </location>
</feature>
<dbReference type="GO" id="GO:0046677">
    <property type="term" value="P:response to antibiotic"/>
    <property type="evidence" value="ECO:0007669"/>
    <property type="project" value="UniProtKB-KW"/>
</dbReference>
<keyword evidence="5" id="KW-0046">Antibiotic resistance</keyword>
<evidence type="ECO:0000256" key="2">
    <source>
        <dbReference type="ARBA" id="ARBA00022692"/>
    </source>
</evidence>
<dbReference type="RefSeq" id="WP_122189051.1">
    <property type="nucleotide sequence ID" value="NZ_RFFH01000006.1"/>
</dbReference>
<dbReference type="InterPro" id="IPR000412">
    <property type="entry name" value="ABC_2_transport"/>
</dbReference>
<dbReference type="PROSITE" id="PS51012">
    <property type="entry name" value="ABC_TM2"/>
    <property type="match status" value="1"/>
</dbReference>
<dbReference type="Pfam" id="PF01061">
    <property type="entry name" value="ABC2_membrane"/>
    <property type="match status" value="1"/>
</dbReference>
<dbReference type="AlphaFoldDB" id="A0A3M2L5V2"/>
<keyword evidence="6" id="KW-1003">Cell membrane</keyword>
<dbReference type="GO" id="GO:0043190">
    <property type="term" value="C:ATP-binding cassette (ABC) transporter complex"/>
    <property type="evidence" value="ECO:0007669"/>
    <property type="project" value="InterPro"/>
</dbReference>
<reference evidence="8 9" key="1">
    <citation type="submission" date="2018-10" db="EMBL/GenBank/DDBJ databases">
        <title>Isolation from cow dung.</title>
        <authorList>
            <person name="Ling L."/>
        </authorList>
    </citation>
    <scope>NUCLEOTIDE SEQUENCE [LARGE SCALE GENOMIC DNA]</scope>
    <source>
        <strain evidence="8 9">NEAU-LL90</strain>
    </source>
</reference>
<proteinExistence type="inferred from homology"/>
<dbReference type="OrthoDB" id="26267at2"/>
<feature type="domain" description="ABC transmembrane type-2" evidence="7">
    <location>
        <begin position="56"/>
        <end position="283"/>
    </location>
</feature>
<dbReference type="PIRSF" id="PIRSF006648">
    <property type="entry name" value="DrrB"/>
    <property type="match status" value="1"/>
</dbReference>
<keyword evidence="4 6" id="KW-0472">Membrane</keyword>
<evidence type="ECO:0000256" key="1">
    <source>
        <dbReference type="ARBA" id="ARBA00004141"/>
    </source>
</evidence>
<keyword evidence="6" id="KW-0813">Transport</keyword>
<feature type="transmembrane region" description="Helical" evidence="6">
    <location>
        <begin position="88"/>
        <end position="112"/>
    </location>
</feature>
<dbReference type="InterPro" id="IPR013525">
    <property type="entry name" value="ABC2_TM"/>
</dbReference>
<comment type="subcellular location">
    <subcellularLocation>
        <location evidence="6">Cell membrane</location>
        <topology evidence="6">Multi-pass membrane protein</topology>
    </subcellularLocation>
    <subcellularLocation>
        <location evidence="1">Membrane</location>
        <topology evidence="1">Multi-pass membrane protein</topology>
    </subcellularLocation>
</comment>
<feature type="transmembrane region" description="Helical" evidence="6">
    <location>
        <begin position="200"/>
        <end position="224"/>
    </location>
</feature>
<evidence type="ECO:0000313" key="8">
    <source>
        <dbReference type="EMBL" id="RMI31923.1"/>
    </source>
</evidence>
<dbReference type="Proteomes" id="UP000279275">
    <property type="component" value="Unassembled WGS sequence"/>
</dbReference>
<dbReference type="EMBL" id="RFFH01000006">
    <property type="protein sequence ID" value="RMI31923.1"/>
    <property type="molecule type" value="Genomic_DNA"/>
</dbReference>
<evidence type="ECO:0000259" key="7">
    <source>
        <dbReference type="PROSITE" id="PS51012"/>
    </source>
</evidence>
<dbReference type="GO" id="GO:0140359">
    <property type="term" value="F:ABC-type transporter activity"/>
    <property type="evidence" value="ECO:0007669"/>
    <property type="project" value="InterPro"/>
</dbReference>
<dbReference type="PANTHER" id="PTHR43027:SF1">
    <property type="entry name" value="DOXORUBICIN RESISTANCE ABC TRANSPORTER PERMEASE PROTEIN DRRC-RELATED"/>
    <property type="match status" value="1"/>
</dbReference>
<evidence type="ECO:0000313" key="9">
    <source>
        <dbReference type="Proteomes" id="UP000279275"/>
    </source>
</evidence>
<comment type="caution">
    <text evidence="8">The sequence shown here is derived from an EMBL/GenBank/DDBJ whole genome shotgun (WGS) entry which is preliminary data.</text>
</comment>
<dbReference type="InterPro" id="IPR047817">
    <property type="entry name" value="ABC2_TM_bact-type"/>
</dbReference>
<dbReference type="PANTHER" id="PTHR43027">
    <property type="entry name" value="DOXORUBICIN RESISTANCE ABC TRANSPORTER PERMEASE PROTEIN DRRC-RELATED"/>
    <property type="match status" value="1"/>
</dbReference>
<keyword evidence="9" id="KW-1185">Reference proteome</keyword>
<accession>A0A3M2L5V2</accession>
<gene>
    <name evidence="8" type="ORF">EBN03_17305</name>
</gene>
<feature type="transmembrane region" description="Helical" evidence="6">
    <location>
        <begin position="171"/>
        <end position="193"/>
    </location>
</feature>
<comment type="similarity">
    <text evidence="6">Belongs to the ABC-2 integral membrane protein family.</text>
</comment>
<feature type="transmembrane region" description="Helical" evidence="6">
    <location>
        <begin position="55"/>
        <end position="76"/>
    </location>
</feature>
<keyword evidence="2 6" id="KW-0812">Transmembrane</keyword>
<evidence type="ECO:0000256" key="5">
    <source>
        <dbReference type="ARBA" id="ARBA00023251"/>
    </source>
</evidence>
<dbReference type="InterPro" id="IPR052902">
    <property type="entry name" value="ABC-2_transporter"/>
</dbReference>
<name>A0A3M2L5V2_9NOCA</name>
<keyword evidence="3 6" id="KW-1133">Transmembrane helix</keyword>
<sequence length="288" mass="31432">MTVIEPATGSAVAQLDREALLLPEVSGYPENSVRAWFSQSLIQCKRLMSVWVTDFTISVYMLVFPTLALIMFNTVLGDSVKLATGVPAIYGQMPMSAVIAAMNGSMVGALTLRQEKETGLLGRFHTMPINRWAGLTSRLLAEVVRVLLTTMLMLAVGLILGFRFWNGPWAALGMILVPVLFALGFGTLVTAMATVTDGLALVNLIFVFNTLAMFFNTGFVPAAAYPKWLQGVVEHQPMSTTINTMKGLSWDGPIQRPLLETCAWMVGMVVIFAYPAIRGYERAARTSI</sequence>
<protein>
    <recommendedName>
        <fullName evidence="6">Transport permease protein</fullName>
    </recommendedName>
</protein>
<evidence type="ECO:0000256" key="3">
    <source>
        <dbReference type="ARBA" id="ARBA00022989"/>
    </source>
</evidence>